<evidence type="ECO:0000313" key="2">
    <source>
        <dbReference type="EMBL" id="VDM71235.1"/>
    </source>
</evidence>
<feature type="compositionally biased region" description="Basic and acidic residues" evidence="1">
    <location>
        <begin position="40"/>
        <end position="62"/>
    </location>
</feature>
<organism evidence="2 3">
    <name type="scientific">Strongylus vulgaris</name>
    <name type="common">Blood worm</name>
    <dbReference type="NCBI Taxonomy" id="40348"/>
    <lineage>
        <taxon>Eukaryota</taxon>
        <taxon>Metazoa</taxon>
        <taxon>Ecdysozoa</taxon>
        <taxon>Nematoda</taxon>
        <taxon>Chromadorea</taxon>
        <taxon>Rhabditida</taxon>
        <taxon>Rhabditina</taxon>
        <taxon>Rhabditomorpha</taxon>
        <taxon>Strongyloidea</taxon>
        <taxon>Strongylidae</taxon>
        <taxon>Strongylus</taxon>
    </lineage>
</organism>
<proteinExistence type="predicted"/>
<evidence type="ECO:0000313" key="3">
    <source>
        <dbReference type="Proteomes" id="UP000270094"/>
    </source>
</evidence>
<dbReference type="AlphaFoldDB" id="A0A3P7KJZ8"/>
<keyword evidence="3" id="KW-1185">Reference proteome</keyword>
<name>A0A3P7KJZ8_STRVU</name>
<feature type="region of interest" description="Disordered" evidence="1">
    <location>
        <begin position="31"/>
        <end position="70"/>
    </location>
</feature>
<protein>
    <submittedName>
        <fullName evidence="2">Uncharacterized protein</fullName>
    </submittedName>
</protein>
<dbReference type="EMBL" id="UYYB01019459">
    <property type="protein sequence ID" value="VDM71235.1"/>
    <property type="molecule type" value="Genomic_DNA"/>
</dbReference>
<evidence type="ECO:0000256" key="1">
    <source>
        <dbReference type="SAM" id="MobiDB-lite"/>
    </source>
</evidence>
<accession>A0A3P7KJZ8</accession>
<reference evidence="2 3" key="1">
    <citation type="submission" date="2018-11" db="EMBL/GenBank/DDBJ databases">
        <authorList>
            <consortium name="Pathogen Informatics"/>
        </authorList>
    </citation>
    <scope>NUCLEOTIDE SEQUENCE [LARGE SCALE GENOMIC DNA]</scope>
</reference>
<gene>
    <name evidence="2" type="ORF">SVUK_LOCUS6233</name>
</gene>
<dbReference type="Proteomes" id="UP000270094">
    <property type="component" value="Unassembled WGS sequence"/>
</dbReference>
<sequence length="70" mass="7603">MCHAAKIRIGTHTNFDPFNLESLDGLVAPKGLDQQMDAEEASRDAKKAENAKNKTKKAKEEAGDSADESE</sequence>